<dbReference type="Gene3D" id="3.30.1120.70">
    <property type="match status" value="1"/>
</dbReference>
<evidence type="ECO:0000313" key="3">
    <source>
        <dbReference type="Proteomes" id="UP001589890"/>
    </source>
</evidence>
<organism evidence="2 3">
    <name type="scientific">Kribbella deserti</name>
    <dbReference type="NCBI Taxonomy" id="1926257"/>
    <lineage>
        <taxon>Bacteria</taxon>
        <taxon>Bacillati</taxon>
        <taxon>Actinomycetota</taxon>
        <taxon>Actinomycetes</taxon>
        <taxon>Propionibacteriales</taxon>
        <taxon>Kribbellaceae</taxon>
        <taxon>Kribbella</taxon>
    </lineage>
</organism>
<accession>A0ABV6QV92</accession>
<gene>
    <name evidence="2" type="ORF">ACFFGN_31055</name>
</gene>
<dbReference type="Pfam" id="PF04860">
    <property type="entry name" value="Phage_portal"/>
    <property type="match status" value="1"/>
</dbReference>
<dbReference type="InterPro" id="IPR006944">
    <property type="entry name" value="Phage/GTA_portal"/>
</dbReference>
<name>A0ABV6QV92_9ACTN</name>
<dbReference type="Gene3D" id="3.40.140.120">
    <property type="match status" value="1"/>
</dbReference>
<reference evidence="2 3" key="1">
    <citation type="submission" date="2024-09" db="EMBL/GenBank/DDBJ databases">
        <authorList>
            <person name="Sun Q."/>
            <person name="Mori K."/>
        </authorList>
    </citation>
    <scope>NUCLEOTIDE SEQUENCE [LARGE SCALE GENOMIC DNA]</scope>
    <source>
        <strain evidence="2 3">CGMCC 1.15906</strain>
    </source>
</reference>
<evidence type="ECO:0000256" key="1">
    <source>
        <dbReference type="SAM" id="MobiDB-lite"/>
    </source>
</evidence>
<keyword evidence="3" id="KW-1185">Reference proteome</keyword>
<proteinExistence type="predicted"/>
<dbReference type="RefSeq" id="WP_380055020.1">
    <property type="nucleotide sequence ID" value="NZ_JBHLTC010000039.1"/>
</dbReference>
<evidence type="ECO:0000313" key="2">
    <source>
        <dbReference type="EMBL" id="MFC0628549.1"/>
    </source>
</evidence>
<comment type="caution">
    <text evidence="2">The sequence shown here is derived from an EMBL/GenBank/DDBJ whole genome shotgun (WGS) entry which is preliminary data.</text>
</comment>
<feature type="region of interest" description="Disordered" evidence="1">
    <location>
        <begin position="372"/>
        <end position="399"/>
    </location>
</feature>
<dbReference type="Proteomes" id="UP001589890">
    <property type="component" value="Unassembled WGS sequence"/>
</dbReference>
<dbReference type="Gene3D" id="1.20.1270.210">
    <property type="match status" value="1"/>
</dbReference>
<sequence>MDRLFSRQVEEQRSYSISDPALAAFFGMGSGIAGISISESSVLGLSAVWRAVSLISGTIASVPLKTLRDKNGVREQVSSWLDEPGGIDGPTPFEWTERVVAHMVIHGNAYLAHVYNAAGALIYTVPFHPLAVAPEWEKVDGKSTGRKIFKVSLDDGTVRIFDQSQMTQVMGLSLDGLKGLSPISIARLSLSTAIAGDKAAAKMFGNGPMIAGMVTPEEDVTEEEAKAIKAGLQAKVSGVDNAGEIAVINRKLRFTQWSTSNADAQFLESRQFQIEEIARWYGIPPFELMQTEKQTSWGTGIESQQRGLARTVLSPWGQRLEQRLSRLLPKSQFAEFDFAGLERANPEDEIRLLIEQVRGGLLSRNEARAIRNLPPVPGGDTLAGSESPSALPNIEEVQE</sequence>
<dbReference type="NCBIfam" id="TIGR01537">
    <property type="entry name" value="portal_HK97"/>
    <property type="match status" value="1"/>
</dbReference>
<dbReference type="InterPro" id="IPR006427">
    <property type="entry name" value="Portal_HK97"/>
</dbReference>
<protein>
    <submittedName>
        <fullName evidence="2">Phage portal protein</fullName>
    </submittedName>
</protein>
<dbReference type="EMBL" id="JBHLTC010000039">
    <property type="protein sequence ID" value="MFC0628549.1"/>
    <property type="molecule type" value="Genomic_DNA"/>
</dbReference>